<gene>
    <name evidence="5" type="ORF">DICPUDRAFT_148703</name>
</gene>
<proteinExistence type="inferred from homology"/>
<feature type="region of interest" description="Disordered" evidence="3">
    <location>
        <begin position="260"/>
        <end position="279"/>
    </location>
</feature>
<feature type="region of interest" description="Disordered" evidence="3">
    <location>
        <begin position="1643"/>
        <end position="1722"/>
    </location>
</feature>
<dbReference type="OMA" id="HQACGLI"/>
<dbReference type="GO" id="GO:0008270">
    <property type="term" value="F:zinc ion binding"/>
    <property type="evidence" value="ECO:0007669"/>
    <property type="project" value="UniProtKB-KW"/>
</dbReference>
<dbReference type="InterPro" id="IPR001841">
    <property type="entry name" value="Znf_RING"/>
</dbReference>
<dbReference type="InterPro" id="IPR025941">
    <property type="entry name" value="Vps8_central_dom"/>
</dbReference>
<dbReference type="SMART" id="SM00184">
    <property type="entry name" value="RING"/>
    <property type="match status" value="1"/>
</dbReference>
<feature type="compositionally biased region" description="Basic and acidic residues" evidence="3">
    <location>
        <begin position="1674"/>
        <end position="1698"/>
    </location>
</feature>
<evidence type="ECO:0000256" key="2">
    <source>
        <dbReference type="PROSITE-ProRule" id="PRU00175"/>
    </source>
</evidence>
<feature type="compositionally biased region" description="Polar residues" evidence="3">
    <location>
        <begin position="1659"/>
        <end position="1670"/>
    </location>
</feature>
<dbReference type="PROSITE" id="PS50089">
    <property type="entry name" value="ZF_RING_2"/>
    <property type="match status" value="1"/>
</dbReference>
<dbReference type="InParanoid" id="F0ZBS6"/>
<feature type="domain" description="RING-type" evidence="4">
    <location>
        <begin position="1586"/>
        <end position="1636"/>
    </location>
</feature>
<feature type="compositionally biased region" description="Polar residues" evidence="3">
    <location>
        <begin position="179"/>
        <end position="190"/>
    </location>
</feature>
<feature type="region of interest" description="Disordered" evidence="3">
    <location>
        <begin position="1"/>
        <end position="109"/>
    </location>
</feature>
<protein>
    <recommendedName>
        <fullName evidence="4">RING-type domain-containing protein</fullName>
    </recommendedName>
</protein>
<dbReference type="InterPro" id="IPR015943">
    <property type="entry name" value="WD40/YVTN_repeat-like_dom_sf"/>
</dbReference>
<dbReference type="Proteomes" id="UP000001064">
    <property type="component" value="Unassembled WGS sequence"/>
</dbReference>
<dbReference type="SUPFAM" id="SSF57850">
    <property type="entry name" value="RING/U-box"/>
    <property type="match status" value="1"/>
</dbReference>
<dbReference type="Gene3D" id="3.30.40.10">
    <property type="entry name" value="Zinc/RING finger domain, C3HC4 (zinc finger)"/>
    <property type="match status" value="1"/>
</dbReference>
<dbReference type="GO" id="GO:0006623">
    <property type="term" value="P:protein targeting to vacuole"/>
    <property type="evidence" value="ECO:0000318"/>
    <property type="project" value="GO_Central"/>
</dbReference>
<dbReference type="FunCoup" id="F0ZBS6">
    <property type="interactions" value="445"/>
</dbReference>
<dbReference type="Pfam" id="PF23306">
    <property type="entry name" value="VPS8_N"/>
    <property type="match status" value="1"/>
</dbReference>
<organism evidence="5 6">
    <name type="scientific">Dictyostelium purpureum</name>
    <name type="common">Slime mold</name>
    <dbReference type="NCBI Taxonomy" id="5786"/>
    <lineage>
        <taxon>Eukaryota</taxon>
        <taxon>Amoebozoa</taxon>
        <taxon>Evosea</taxon>
        <taxon>Eumycetozoa</taxon>
        <taxon>Dictyostelia</taxon>
        <taxon>Dictyosteliales</taxon>
        <taxon>Dictyosteliaceae</taxon>
        <taxon>Dictyostelium</taxon>
    </lineage>
</organism>
<evidence type="ECO:0000313" key="5">
    <source>
        <dbReference type="EMBL" id="EGC38608.1"/>
    </source>
</evidence>
<dbReference type="InterPro" id="IPR036322">
    <property type="entry name" value="WD40_repeat_dom_sf"/>
</dbReference>
<dbReference type="eggNOG" id="KOG2079">
    <property type="taxonomic scope" value="Eukaryota"/>
</dbReference>
<keyword evidence="6" id="KW-1185">Reference proteome</keyword>
<dbReference type="RefSeq" id="XP_003284887.1">
    <property type="nucleotide sequence ID" value="XM_003284839.1"/>
</dbReference>
<dbReference type="InterPro" id="IPR013083">
    <property type="entry name" value="Znf_RING/FYVE/PHD"/>
</dbReference>
<evidence type="ECO:0000313" key="6">
    <source>
        <dbReference type="Proteomes" id="UP000001064"/>
    </source>
</evidence>
<dbReference type="GO" id="GO:0034058">
    <property type="term" value="P:endosomal vesicle fusion"/>
    <property type="evidence" value="ECO:0000318"/>
    <property type="project" value="GO_Central"/>
</dbReference>
<feature type="compositionally biased region" description="Polar residues" evidence="3">
    <location>
        <begin position="10"/>
        <end position="21"/>
    </location>
</feature>
<dbReference type="GeneID" id="10506973"/>
<evidence type="ECO:0000256" key="3">
    <source>
        <dbReference type="SAM" id="MobiDB-lite"/>
    </source>
</evidence>
<dbReference type="Pfam" id="PF23556">
    <property type="entry name" value="TPR_Vps41"/>
    <property type="match status" value="1"/>
</dbReference>
<dbReference type="InterPro" id="IPR059070">
    <property type="entry name" value="TPR_VPS8_2"/>
</dbReference>
<feature type="compositionally biased region" description="Low complexity" evidence="3">
    <location>
        <begin position="74"/>
        <end position="98"/>
    </location>
</feature>
<dbReference type="SUPFAM" id="SSF50978">
    <property type="entry name" value="WD40 repeat-like"/>
    <property type="match status" value="1"/>
</dbReference>
<reference evidence="6" key="1">
    <citation type="journal article" date="2011" name="Genome Biol.">
        <title>Comparative genomics of the social amoebae Dictyostelium discoideum and Dictyostelium purpureum.</title>
        <authorList>
            <consortium name="US DOE Joint Genome Institute (JGI-PGF)"/>
            <person name="Sucgang R."/>
            <person name="Kuo A."/>
            <person name="Tian X."/>
            <person name="Salerno W."/>
            <person name="Parikh A."/>
            <person name="Feasley C.L."/>
            <person name="Dalin E."/>
            <person name="Tu H."/>
            <person name="Huang E."/>
            <person name="Barry K."/>
            <person name="Lindquist E."/>
            <person name="Shapiro H."/>
            <person name="Bruce D."/>
            <person name="Schmutz J."/>
            <person name="Salamov A."/>
            <person name="Fey P."/>
            <person name="Gaudet P."/>
            <person name="Anjard C."/>
            <person name="Babu M.M."/>
            <person name="Basu S."/>
            <person name="Bushmanova Y."/>
            <person name="van der Wel H."/>
            <person name="Katoh-Kurasawa M."/>
            <person name="Dinh C."/>
            <person name="Coutinho P.M."/>
            <person name="Saito T."/>
            <person name="Elias M."/>
            <person name="Schaap P."/>
            <person name="Kay R.R."/>
            <person name="Henrissat B."/>
            <person name="Eichinger L."/>
            <person name="Rivero F."/>
            <person name="Putnam N.H."/>
            <person name="West C.M."/>
            <person name="Loomis W.F."/>
            <person name="Chisholm R.L."/>
            <person name="Shaulsky G."/>
            <person name="Strassmann J.E."/>
            <person name="Queller D.C."/>
            <person name="Kuspa A."/>
            <person name="Grigoriev I.V."/>
        </authorList>
    </citation>
    <scope>NUCLEOTIDE SEQUENCE [LARGE SCALE GENOMIC DNA]</scope>
    <source>
        <strain evidence="6">QSDP1</strain>
    </source>
</reference>
<keyword evidence="2" id="KW-0863">Zinc-finger</keyword>
<dbReference type="Pfam" id="PF12816">
    <property type="entry name" value="TPR_Vps8"/>
    <property type="match status" value="1"/>
</dbReference>
<feature type="region of interest" description="Disordered" evidence="3">
    <location>
        <begin position="141"/>
        <end position="217"/>
    </location>
</feature>
<sequence length="1722" mass="195399">MSNNNNNNNLTPTKMSTSPSGSGWKIGSKMNQSPSQQIPNKNENSSPSSTPFELVSLLSAPPPSTKRVFDPNASSLKSTPSTPTKVNSNLSSPILSSPKTEQKNVGFVRNNSTGNFGSLTSFHPSSSTSFIPSTQFHPSSSMALLKNNPMSNSSTSISSGMSNSNSDINFINDPKYKQHSSSPSKNQNILNKSSSNAINNPNINNSNPNSPNNKNTNQLIDKIITGKINDDIEDLEISDDEADDIVNSIVNGELPQRITTTTTTTTQNNNEEELSDSSYSIKNSTSNFKFEDIDDVEVDPEILKKILTEQDDEIIDESITVDDILKDTGIDEIEENEILNELIKSPTNTLQVQLEQELNITESRQPMLWKFKNSRKLVSGIVVEPQSLQKISEQLSSSEIRKVVGYPTCFSITKYICIGTSHGYLMIFNYNQELISIIGGSICSDCGPVTAIDLPSCRVNEDWLISGHQSGHIILWDVQTGKPIKVIEKVHKLPLLHLKFFADGSRFISSDSSGVTNVIVITKGFMSIGTEQQLLLNGNLGQVLAISILLPGNFDHPTDRSNIVALATSRKILIISASTEGVSILNNKITRPKNLVDKTALPYLSWRRVTFNRSLGHTKPLEPILAIGWGTNIQLLQIVTAPNDVKFLSPEFIVVAEYQTDHIICGLEWLDSQTILFHNSKDEIRVFDPFALEEVESVNIKSMQLVHHSKFQSVYSFHNSIKTIKNRIYFLGLNGVFTAHILTWLERLSILISNGQWFEALCLGLDFYEGKAKATSGLSSNTVDSKLITSEKIIEMLSNLCQTIFNNNPEDLVGKSLIPKHFLQDMDPRIEYFNIFQQLALICIEFCVSIKHTNLLFGEIFNYFLESGMKSCILDFLEPYILNDRLTHLNPEVMQTMMTYYQELGILVRAEQCVLHLDISSIDFHQTVVLCRKHGLYSALIYLYNKGLDDYITPLEDMMEMLIKPKNLNTQLTASEKKFRDEVANHLLLYLKLSLSGKAFPTGLIQQNRVLSLKAEIYEYLFLRNIDPDDPTPYPRIFNLLNLETTGLLKILSSGFYDKNFQVPNHSNDDLVPELSVPNLPLNFPVSRSNLTTFNMISVLLLVMIDKQQNPFNLKQNDQWAFSFQQQGQLLCILGKVYADGLFRVDSTLLNRIIGMISVPPVENTPLFTLNERQSVLLRILQKLTTDLNTKKDFDYDKLLLSCEGNEFFKVCQYIYSFKDNYSKMITCQIKDQENKHQSFDYIRTILAKPNLSKENRETVKNTSISNLAQLILIDSVKTAQLIMDCFSNDHEKVLKELAAFPKLQYTYLQGLFKKSLTGSTIIQQYGLHISQETHELYLRLMCEFSPSNVYKYLSSNDDYPLDSCLRICQQYNNFEGAIYLLERIGDVFKALDMILMVLNEKLQALLDHFAQVYVNVKQLKNEENTPASQQEKDVVKDLFSAISLCQRNSPKLNDNENEPLWFTLFDTIVSYIQKVKIQTMKGQFSKTSSIYSKSISFLTKLVHSIINNMMGYVALPVILSRIVNEYGNNDLGDFKQIIQDMLDTCNFETIILETANDLIQQDMYSATRHYVDKLSRAYSPNISRCGNCLRPLRESPISNQQPNHTMVLDMLVVFQCNHTFHSECLGKHRVCPLCSKEKEKNTASKNKKQQQQNKNNNSTADNQDNQLNANKFDMSKYEREKAQRETAKYMERLERFSKMNQRSSFKFNHNSRHYQQQQQQQ</sequence>
<evidence type="ECO:0000259" key="4">
    <source>
        <dbReference type="PROSITE" id="PS50089"/>
    </source>
</evidence>
<dbReference type="GO" id="GO:0005770">
    <property type="term" value="C:late endosome"/>
    <property type="evidence" value="ECO:0000318"/>
    <property type="project" value="GO_Central"/>
</dbReference>
<dbReference type="GO" id="GO:0030897">
    <property type="term" value="C:HOPS complex"/>
    <property type="evidence" value="ECO:0000318"/>
    <property type="project" value="GO_Central"/>
</dbReference>
<dbReference type="KEGG" id="dpp:DICPUDRAFT_148703"/>
<keyword evidence="2" id="KW-0479">Metal-binding</keyword>
<comment type="similarity">
    <text evidence="1">Belongs to the VPS8 family.</text>
</comment>
<feature type="compositionally biased region" description="Polar residues" evidence="3">
    <location>
        <begin position="29"/>
        <end position="51"/>
    </location>
</feature>
<dbReference type="Pfam" id="PF25066">
    <property type="entry name" value="TPR_VPS8_2"/>
    <property type="match status" value="1"/>
</dbReference>
<dbReference type="InterPro" id="IPR045111">
    <property type="entry name" value="Vps41/Vps8"/>
</dbReference>
<name>F0ZBS6_DICPU</name>
<accession>F0ZBS6</accession>
<feature type="compositionally biased region" description="Polar residues" evidence="3">
    <location>
        <begin position="1699"/>
        <end position="1709"/>
    </location>
</feature>
<dbReference type="Gene3D" id="2.130.10.10">
    <property type="entry name" value="YVTN repeat-like/Quinoprotein amine dehydrogenase"/>
    <property type="match status" value="1"/>
</dbReference>
<dbReference type="PANTHER" id="PTHR12616">
    <property type="entry name" value="VACUOLAR PROTEIN SORTING VPS41"/>
    <property type="match status" value="1"/>
</dbReference>
<dbReference type="EMBL" id="GL870973">
    <property type="protein sequence ID" value="EGC38608.1"/>
    <property type="molecule type" value="Genomic_DNA"/>
</dbReference>
<feature type="compositionally biased region" description="Low complexity" evidence="3">
    <location>
        <begin position="147"/>
        <end position="173"/>
    </location>
</feature>
<feature type="compositionally biased region" description="Low complexity" evidence="3">
    <location>
        <begin position="191"/>
        <end position="217"/>
    </location>
</feature>
<evidence type="ECO:0000256" key="1">
    <source>
        <dbReference type="ARBA" id="ARBA00009422"/>
    </source>
</evidence>
<dbReference type="PANTHER" id="PTHR12616:SF8">
    <property type="entry name" value="VACUOLAR PROTEIN SORTING-ASSOCIATED PROTEIN 8 HOMOLOG"/>
    <property type="match status" value="1"/>
</dbReference>
<keyword evidence="2" id="KW-0862">Zinc</keyword>
<dbReference type="OrthoDB" id="289913at2759"/>
<dbReference type="STRING" id="5786.F0ZBS6"/>
<dbReference type="VEuPathDB" id="AmoebaDB:DICPUDRAFT_148703"/>